<keyword evidence="3" id="KW-1185">Reference proteome</keyword>
<dbReference type="EMBL" id="JAOWKZ010000003">
    <property type="protein sequence ID" value="MCV2873300.1"/>
    <property type="molecule type" value="Genomic_DNA"/>
</dbReference>
<feature type="transmembrane region" description="Helical" evidence="1">
    <location>
        <begin position="12"/>
        <end position="31"/>
    </location>
</feature>
<proteinExistence type="predicted"/>
<feature type="transmembrane region" description="Helical" evidence="1">
    <location>
        <begin position="51"/>
        <end position="68"/>
    </location>
</feature>
<feature type="transmembrane region" description="Helical" evidence="1">
    <location>
        <begin position="127"/>
        <end position="148"/>
    </location>
</feature>
<keyword evidence="1" id="KW-1133">Transmembrane helix</keyword>
<evidence type="ECO:0000256" key="1">
    <source>
        <dbReference type="SAM" id="Phobius"/>
    </source>
</evidence>
<evidence type="ECO:0000313" key="2">
    <source>
        <dbReference type="EMBL" id="MCV2873300.1"/>
    </source>
</evidence>
<keyword evidence="1" id="KW-0812">Transmembrane</keyword>
<dbReference type="RefSeq" id="WP_263740507.1">
    <property type="nucleotide sequence ID" value="NZ_JAOWKZ010000003.1"/>
</dbReference>
<organism evidence="2 3">
    <name type="scientific">Albidovulum litorale</name>
    <dbReference type="NCBI Taxonomy" id="2984134"/>
    <lineage>
        <taxon>Bacteria</taxon>
        <taxon>Pseudomonadati</taxon>
        <taxon>Pseudomonadota</taxon>
        <taxon>Alphaproteobacteria</taxon>
        <taxon>Rhodobacterales</taxon>
        <taxon>Paracoccaceae</taxon>
        <taxon>Albidovulum</taxon>
    </lineage>
</organism>
<evidence type="ECO:0000313" key="3">
    <source>
        <dbReference type="Proteomes" id="UP001652564"/>
    </source>
</evidence>
<dbReference type="Proteomes" id="UP001652564">
    <property type="component" value="Unassembled WGS sequence"/>
</dbReference>
<comment type="caution">
    <text evidence="2">The sequence shown here is derived from an EMBL/GenBank/DDBJ whole genome shotgun (WGS) entry which is preliminary data.</text>
</comment>
<reference evidence="2 3" key="1">
    <citation type="submission" date="2022-10" db="EMBL/GenBank/DDBJ databases">
        <title>Defluviimonas sp. nov., isolated from ocean surface sediments.</title>
        <authorList>
            <person name="He W."/>
            <person name="Wang L."/>
            <person name="Zhang D.-F."/>
        </authorList>
    </citation>
    <scope>NUCLEOTIDE SEQUENCE [LARGE SCALE GENOMIC DNA]</scope>
    <source>
        <strain evidence="2 3">WL0050</strain>
    </source>
</reference>
<sequence length="155" mass="16924">MKLGRREERLVHRTFVLIVVAAVMGIGVVVIKENTEIQKLIEPSIARDLLLLIAPLAGLAMTGYSLASKTLSSGGFLSEFFALVGSYSIFIAVALPSFTKRELASGEVCSFWQLFCKETLLVRDHRITLVFSVVAVVLVAVSLLKAGIFRVPDKD</sequence>
<gene>
    <name evidence="2" type="ORF">OEZ71_13455</name>
</gene>
<feature type="transmembrane region" description="Helical" evidence="1">
    <location>
        <begin position="80"/>
        <end position="98"/>
    </location>
</feature>
<accession>A0ABT2ZQ66</accession>
<keyword evidence="1" id="KW-0472">Membrane</keyword>
<protein>
    <submittedName>
        <fullName evidence="2">Uncharacterized protein</fullName>
    </submittedName>
</protein>
<name>A0ABT2ZQ66_9RHOB</name>